<evidence type="ECO:0000313" key="2">
    <source>
        <dbReference type="Proteomes" id="UP000078540"/>
    </source>
</evidence>
<gene>
    <name evidence="1" type="ORF">ALC53_12119</name>
</gene>
<proteinExistence type="predicted"/>
<dbReference type="Proteomes" id="UP000078540">
    <property type="component" value="Unassembled WGS sequence"/>
</dbReference>
<dbReference type="EMBL" id="KQ976698">
    <property type="protein sequence ID" value="KYM77490.1"/>
    <property type="molecule type" value="Genomic_DNA"/>
</dbReference>
<dbReference type="AlphaFoldDB" id="A0A195AZM8"/>
<keyword evidence="2" id="KW-1185">Reference proteome</keyword>
<accession>A0A195AZM8</accession>
<organism evidence="1 2">
    <name type="scientific">Atta colombica</name>
    <dbReference type="NCBI Taxonomy" id="520822"/>
    <lineage>
        <taxon>Eukaryota</taxon>
        <taxon>Metazoa</taxon>
        <taxon>Ecdysozoa</taxon>
        <taxon>Arthropoda</taxon>
        <taxon>Hexapoda</taxon>
        <taxon>Insecta</taxon>
        <taxon>Pterygota</taxon>
        <taxon>Neoptera</taxon>
        <taxon>Endopterygota</taxon>
        <taxon>Hymenoptera</taxon>
        <taxon>Apocrita</taxon>
        <taxon>Aculeata</taxon>
        <taxon>Formicoidea</taxon>
        <taxon>Formicidae</taxon>
        <taxon>Myrmicinae</taxon>
        <taxon>Atta</taxon>
    </lineage>
</organism>
<name>A0A195AZM8_9HYME</name>
<reference evidence="1 2" key="1">
    <citation type="submission" date="2015-09" db="EMBL/GenBank/DDBJ databases">
        <title>Atta colombica WGS genome.</title>
        <authorList>
            <person name="Nygaard S."/>
            <person name="Hu H."/>
            <person name="Boomsma J."/>
            <person name="Zhang G."/>
        </authorList>
    </citation>
    <scope>NUCLEOTIDE SEQUENCE [LARGE SCALE GENOMIC DNA]</scope>
    <source>
        <strain evidence="1">Treedump-2</strain>
        <tissue evidence="1">Whole body</tissue>
    </source>
</reference>
<evidence type="ECO:0000313" key="1">
    <source>
        <dbReference type="EMBL" id="KYM77490.1"/>
    </source>
</evidence>
<sequence length="266" mass="31455">MRYDIARKDRGVYWAVIFHGVPEIIEEAGLRRDVDITNTEQCALSLRTVIITNDWLKKYSCARFKADDFNLEDQERPGRPSITDEDQIKILIENNPRYIKYIYLYIANLKNLTTYLIIKIKTRNNNTEKRWVEFNKAFAKKFLEFSSKCSSVLLRNYLIMKREKVSSNASKARLSKTENFSLSDKLYKDRATDKSRKCFYASKCNPLVFTNNWQEISKQKNCRSKSAFTTNTSELRRTVNSQSHLTHNRRKPDSKTDQINYDYILY</sequence>
<protein>
    <submittedName>
        <fullName evidence="1">Uncharacterized protein</fullName>
    </submittedName>
</protein>